<gene>
    <name evidence="1" type="ORF">C7C56_008430</name>
</gene>
<accession>A0A2U2HNT5</accession>
<evidence type="ECO:0000313" key="1">
    <source>
        <dbReference type="EMBL" id="PWF49139.1"/>
    </source>
</evidence>
<dbReference type="InterPro" id="IPR013493">
    <property type="entry name" value="CHP02677"/>
</dbReference>
<keyword evidence="2" id="KW-1185">Reference proteome</keyword>
<dbReference type="NCBIfam" id="TIGR02677">
    <property type="entry name" value="TIGR02677 family protein"/>
    <property type="match status" value="1"/>
</dbReference>
<sequence>MSNIPHSAGDLFRHVSAEKAQFYRLIMDTFASAKRQFRLQLRPDEVRLEAAWPDAAPPVEEIQLALSQLAEWGNLESQPDTARVSSIEDFYKARFLYRLSLGGEAVESALTTFAQALARRSELQTVALEDILTQLNALRTLAAAPALDPAKVHGVLRDLVRVFEGLADNAQAFMAGVARTIELQQADPHAVMTFKQRLIDYLQRFVSDLVGRSGAIVQRLNELAPHIEPLLALAAQRETRDAAPGDDAAQEQAFALRQDSWRERWRGLSRWFISDGHIQAQSEMLRAKARSAIPQLLAAVAALNERRSGRSDRSADFRILARWFADTDSDDDAHRLWRAGFALNPARHLSLISGPAGRPDPVPASTPWAQAPAVQIHPRLRERGEMTARGPLPHVREREAERAMLALQIAEERSQLEAARAALATGVPTRLSDLGRLEPQAFRLFLALLGEALAAQSSPEQAVARQSADGLLQIRLEPLAADSRASIATELGIFSGRDHLLTITSTMEPS</sequence>
<dbReference type="Proteomes" id="UP000241421">
    <property type="component" value="Unassembled WGS sequence"/>
</dbReference>
<organism evidence="1 2">
    <name type="scientific">Massilia glaciei</name>
    <dbReference type="NCBI Taxonomy" id="1524097"/>
    <lineage>
        <taxon>Bacteria</taxon>
        <taxon>Pseudomonadati</taxon>
        <taxon>Pseudomonadota</taxon>
        <taxon>Betaproteobacteria</taxon>
        <taxon>Burkholderiales</taxon>
        <taxon>Oxalobacteraceae</taxon>
        <taxon>Telluria group</taxon>
        <taxon>Massilia</taxon>
    </lineage>
</organism>
<evidence type="ECO:0000313" key="2">
    <source>
        <dbReference type="Proteomes" id="UP000241421"/>
    </source>
</evidence>
<dbReference type="AlphaFoldDB" id="A0A2U2HNT5"/>
<dbReference type="RefSeq" id="WP_106756990.1">
    <property type="nucleotide sequence ID" value="NZ_PXWF02000114.1"/>
</dbReference>
<comment type="caution">
    <text evidence="1">The sequence shown here is derived from an EMBL/GenBank/DDBJ whole genome shotgun (WGS) entry which is preliminary data.</text>
</comment>
<name>A0A2U2HNT5_9BURK</name>
<reference evidence="1 2" key="1">
    <citation type="submission" date="2018-04" db="EMBL/GenBank/DDBJ databases">
        <title>Massilia violaceinigra sp. nov., a novel purple-pigmented bacterium isolated from Tianshan glacier, Xinjiang, China.</title>
        <authorList>
            <person name="Wang H."/>
        </authorList>
    </citation>
    <scope>NUCLEOTIDE SEQUENCE [LARGE SCALE GENOMIC DNA]</scope>
    <source>
        <strain evidence="1 2">B448-2</strain>
    </source>
</reference>
<dbReference type="Pfam" id="PF09660">
    <property type="entry name" value="DUF2397"/>
    <property type="match status" value="1"/>
</dbReference>
<proteinExistence type="predicted"/>
<dbReference type="EMBL" id="PXWF02000114">
    <property type="protein sequence ID" value="PWF49139.1"/>
    <property type="molecule type" value="Genomic_DNA"/>
</dbReference>
<dbReference type="OrthoDB" id="5508807at2"/>
<protein>
    <submittedName>
        <fullName evidence="1">TIGR02677 family protein</fullName>
    </submittedName>
</protein>